<keyword evidence="4 9" id="KW-0812">Transmembrane</keyword>
<feature type="transmembrane region" description="Helical" evidence="9">
    <location>
        <begin position="625"/>
        <end position="648"/>
    </location>
</feature>
<feature type="transmembrane region" description="Helical" evidence="9">
    <location>
        <begin position="231"/>
        <end position="253"/>
    </location>
</feature>
<name>A0ABD3MLH5_9STRA</name>
<evidence type="ECO:0000256" key="9">
    <source>
        <dbReference type="SAM" id="Phobius"/>
    </source>
</evidence>
<sequence length="649" mass="70259">MTSSIEPESPFFAPATTRNLVAVQTPGGTSRRLRKEYPSATKKEELSSILGATSNLVNAVIGAGILGMPYAIKETGLVAGALLVVLCAMMTEKSLRILIGTAKHVGVSTYERLFESTYGSFGFYFVSINMIVMAYGGCLTYLMIIKDTLPVLLGVSPGDIGMERAILTVSTMAVILPISMQRDMAALAKTSKLAVLSQCFIVLIVVVFSPWRSSINENGGLMHIVSNSVVNGSTVFIGLGVVGNAFTCQHGAFLIAGSLERPTKKRWAKVTSRALLLCGILEAACGIMGYLAFLDDTEGDVLNNFLDLPGQNMRRAGNVGRAFICLTMFFAYPVTSFVIRHVFVVFFFRGRRALEGDDASVLGRRDRRVATTLIIYLACLVPALYTENVGFVMAIAGTIGASSLAYIGPGLIYMAVYGEEFLILVNETRGASSPPALEHEEEPLESSTLLSNRTFSKPTSLLTKYSKDVVWYVLLMPIWCAIADRGQRRLNEFRQKEALKSPHISRIASEPHLSEDDIRKHLSFIVDGVTEVLEESILFKQMAKDGDINRKRSSSFDGADDGELNRQSKSGSQPKPGPKLLPYGAMSGGNQAIGAAIAAKKQSEAKKQLDVAVAADVENPTWLDFCIAIFFIAFGMLALSAGLVSILLK</sequence>
<keyword evidence="7 9" id="KW-0472">Membrane</keyword>
<comment type="caution">
    <text evidence="11">The sequence shown here is derived from an EMBL/GenBank/DDBJ whole genome shotgun (WGS) entry which is preliminary data.</text>
</comment>
<evidence type="ECO:0000313" key="11">
    <source>
        <dbReference type="EMBL" id="KAL3764487.1"/>
    </source>
</evidence>
<feature type="transmembrane region" description="Helical" evidence="9">
    <location>
        <begin position="369"/>
        <end position="385"/>
    </location>
</feature>
<dbReference type="Pfam" id="PF01490">
    <property type="entry name" value="Aa_trans"/>
    <property type="match status" value="1"/>
</dbReference>
<evidence type="ECO:0000313" key="12">
    <source>
        <dbReference type="Proteomes" id="UP001530315"/>
    </source>
</evidence>
<evidence type="ECO:0000256" key="3">
    <source>
        <dbReference type="ARBA" id="ARBA00022448"/>
    </source>
</evidence>
<feature type="transmembrane region" description="Helical" evidence="9">
    <location>
        <begin position="321"/>
        <end position="348"/>
    </location>
</feature>
<feature type="domain" description="Amino acid transporter transmembrane" evidence="10">
    <location>
        <begin position="47"/>
        <end position="421"/>
    </location>
</feature>
<keyword evidence="3" id="KW-0813">Transport</keyword>
<organism evidence="11 12">
    <name type="scientific">Stephanodiscus triporus</name>
    <dbReference type="NCBI Taxonomy" id="2934178"/>
    <lineage>
        <taxon>Eukaryota</taxon>
        <taxon>Sar</taxon>
        <taxon>Stramenopiles</taxon>
        <taxon>Ochrophyta</taxon>
        <taxon>Bacillariophyta</taxon>
        <taxon>Coscinodiscophyceae</taxon>
        <taxon>Thalassiosirophycidae</taxon>
        <taxon>Stephanodiscales</taxon>
        <taxon>Stephanodiscaceae</taxon>
        <taxon>Stephanodiscus</taxon>
    </lineage>
</organism>
<dbReference type="EMBL" id="JALLAZ020001771">
    <property type="protein sequence ID" value="KAL3764487.1"/>
    <property type="molecule type" value="Genomic_DNA"/>
</dbReference>
<accession>A0ABD3MLH5</accession>
<feature type="transmembrane region" description="Helical" evidence="9">
    <location>
        <begin position="391"/>
        <end position="416"/>
    </location>
</feature>
<feature type="transmembrane region" description="Helical" evidence="9">
    <location>
        <begin position="164"/>
        <end position="181"/>
    </location>
</feature>
<reference evidence="11 12" key="1">
    <citation type="submission" date="2024-10" db="EMBL/GenBank/DDBJ databases">
        <title>Updated reference genomes for cyclostephanoid diatoms.</title>
        <authorList>
            <person name="Roberts W.R."/>
            <person name="Alverson A.J."/>
        </authorList>
    </citation>
    <scope>NUCLEOTIDE SEQUENCE [LARGE SCALE GENOMIC DNA]</scope>
    <source>
        <strain evidence="11 12">AJA276-08</strain>
    </source>
</reference>
<comment type="subcellular location">
    <subcellularLocation>
        <location evidence="1">Membrane</location>
        <topology evidence="1">Multi-pass membrane protein</topology>
    </subcellularLocation>
</comment>
<keyword evidence="5" id="KW-0029">Amino-acid transport</keyword>
<evidence type="ECO:0000256" key="1">
    <source>
        <dbReference type="ARBA" id="ARBA00004141"/>
    </source>
</evidence>
<dbReference type="GO" id="GO:0006865">
    <property type="term" value="P:amino acid transport"/>
    <property type="evidence" value="ECO:0007669"/>
    <property type="project" value="UniProtKB-KW"/>
</dbReference>
<evidence type="ECO:0000256" key="7">
    <source>
        <dbReference type="ARBA" id="ARBA00023136"/>
    </source>
</evidence>
<gene>
    <name evidence="11" type="ORF">ACHAW5_004750</name>
</gene>
<dbReference type="AlphaFoldDB" id="A0ABD3MLH5"/>
<evidence type="ECO:0000256" key="8">
    <source>
        <dbReference type="SAM" id="MobiDB-lite"/>
    </source>
</evidence>
<feature type="region of interest" description="Disordered" evidence="8">
    <location>
        <begin position="550"/>
        <end position="582"/>
    </location>
</feature>
<dbReference type="PANTHER" id="PTHR22950:SF458">
    <property type="entry name" value="SODIUM-COUPLED NEUTRAL AMINO ACID TRANSPORTER 11-RELATED"/>
    <property type="match status" value="1"/>
</dbReference>
<keyword evidence="6 9" id="KW-1133">Transmembrane helix</keyword>
<evidence type="ECO:0000259" key="10">
    <source>
        <dbReference type="Pfam" id="PF01490"/>
    </source>
</evidence>
<evidence type="ECO:0000256" key="6">
    <source>
        <dbReference type="ARBA" id="ARBA00022989"/>
    </source>
</evidence>
<dbReference type="Proteomes" id="UP001530315">
    <property type="component" value="Unassembled WGS sequence"/>
</dbReference>
<comment type="similarity">
    <text evidence="2">Belongs to the amino acid/polyamine transporter 2 family.</text>
</comment>
<feature type="transmembrane region" description="Helical" evidence="9">
    <location>
        <begin position="274"/>
        <end position="293"/>
    </location>
</feature>
<dbReference type="PANTHER" id="PTHR22950">
    <property type="entry name" value="AMINO ACID TRANSPORTER"/>
    <property type="match status" value="1"/>
</dbReference>
<proteinExistence type="inferred from homology"/>
<evidence type="ECO:0000256" key="2">
    <source>
        <dbReference type="ARBA" id="ARBA00008066"/>
    </source>
</evidence>
<evidence type="ECO:0000256" key="5">
    <source>
        <dbReference type="ARBA" id="ARBA00022970"/>
    </source>
</evidence>
<keyword evidence="12" id="KW-1185">Reference proteome</keyword>
<dbReference type="InterPro" id="IPR013057">
    <property type="entry name" value="AA_transpt_TM"/>
</dbReference>
<feature type="transmembrane region" description="Helical" evidence="9">
    <location>
        <begin position="193"/>
        <end position="211"/>
    </location>
</feature>
<dbReference type="GO" id="GO:0016020">
    <property type="term" value="C:membrane"/>
    <property type="evidence" value="ECO:0007669"/>
    <property type="project" value="UniProtKB-SubCell"/>
</dbReference>
<evidence type="ECO:0000256" key="4">
    <source>
        <dbReference type="ARBA" id="ARBA00022692"/>
    </source>
</evidence>
<feature type="transmembrane region" description="Helical" evidence="9">
    <location>
        <begin position="120"/>
        <end position="144"/>
    </location>
</feature>
<protein>
    <recommendedName>
        <fullName evidence="10">Amino acid transporter transmembrane domain-containing protein</fullName>
    </recommendedName>
</protein>